<dbReference type="Proteomes" id="UP000179807">
    <property type="component" value="Unassembled WGS sequence"/>
</dbReference>
<organism evidence="2 3">
    <name type="scientific">Tritrichomonas foetus</name>
    <dbReference type="NCBI Taxonomy" id="1144522"/>
    <lineage>
        <taxon>Eukaryota</taxon>
        <taxon>Metamonada</taxon>
        <taxon>Parabasalia</taxon>
        <taxon>Tritrichomonadida</taxon>
        <taxon>Tritrichomonadidae</taxon>
        <taxon>Tritrichomonas</taxon>
    </lineage>
</organism>
<dbReference type="GeneID" id="94831922"/>
<keyword evidence="1" id="KW-0472">Membrane</keyword>
<reference evidence="2" key="1">
    <citation type="submission" date="2016-10" db="EMBL/GenBank/DDBJ databases">
        <authorList>
            <person name="Benchimol M."/>
            <person name="Almeida L.G."/>
            <person name="Vasconcelos A.T."/>
            <person name="Perreira-Neves A."/>
            <person name="Rosa I.A."/>
            <person name="Tasca T."/>
            <person name="Bogo M.R."/>
            <person name="de Souza W."/>
        </authorList>
    </citation>
    <scope>NUCLEOTIDE SEQUENCE [LARGE SCALE GENOMIC DNA]</scope>
    <source>
        <strain evidence="2">K</strain>
    </source>
</reference>
<dbReference type="EMBL" id="MLAK01000134">
    <property type="protein sequence ID" value="OHT16217.1"/>
    <property type="molecule type" value="Genomic_DNA"/>
</dbReference>
<feature type="transmembrane region" description="Helical" evidence="1">
    <location>
        <begin position="346"/>
        <end position="365"/>
    </location>
</feature>
<dbReference type="VEuPathDB" id="TrichDB:TRFO_13382"/>
<protein>
    <submittedName>
        <fullName evidence="2">Uncharacterized protein</fullName>
    </submittedName>
</protein>
<dbReference type="RefSeq" id="XP_068369353.1">
    <property type="nucleotide sequence ID" value="XM_068497218.1"/>
</dbReference>
<keyword evidence="1" id="KW-0812">Transmembrane</keyword>
<evidence type="ECO:0000256" key="1">
    <source>
        <dbReference type="SAM" id="Phobius"/>
    </source>
</evidence>
<feature type="transmembrane region" description="Helical" evidence="1">
    <location>
        <begin position="165"/>
        <end position="189"/>
    </location>
</feature>
<feature type="transmembrane region" description="Helical" evidence="1">
    <location>
        <begin position="262"/>
        <end position="282"/>
    </location>
</feature>
<accession>A0A1J4KY85</accession>
<dbReference type="AlphaFoldDB" id="A0A1J4KY85"/>
<keyword evidence="1" id="KW-1133">Transmembrane helix</keyword>
<feature type="transmembrane region" description="Helical" evidence="1">
    <location>
        <begin position="320"/>
        <end position="340"/>
    </location>
</feature>
<feature type="transmembrane region" description="Helical" evidence="1">
    <location>
        <begin position="132"/>
        <end position="153"/>
    </location>
</feature>
<evidence type="ECO:0000313" key="3">
    <source>
        <dbReference type="Proteomes" id="UP000179807"/>
    </source>
</evidence>
<sequence length="450" mass="50486">MSSFLTVLKEIFSFGLSAGSLFGEVLNLIRIFQRVSATRSFKMKFSGDTIELFTWATNLIKMVVNKYLPQERLSDFELFSVYSFGFVLFELAFICTLTIGVILIFFLFPIQIVCALFGVGLGYIGINKKNSLIYGIIGGILFFVFVFPLYCFVNRNTFEEGPSKITRIQIFGATCYSPVVFYAVLFPIITLKPTIGQFVTFFFAAIGGLSFILNFVAICVGEFKVITYLIILITCVNSLLLVPGCESFITVIESPIGPRWPIIAFFSVFGILFPIIVSYVQIKSKRIADKYRSRTLNYFEVADTMHKVIYAIVAAYDYPWVCLGIECAWLIAVLILRPFSGVGDNVLMAGEAIVMIISNLVTGIYDKNGKLFSFAVCVTLLVLACLPVVIAAYCFFIFDIGGEKDEDIPSEDLKKGTHLYKFFSFITIPIAYLLYGANAPFIYQRLYAKM</sequence>
<dbReference type="OrthoDB" id="10661919at2759"/>
<comment type="caution">
    <text evidence="2">The sequence shown here is derived from an EMBL/GenBank/DDBJ whole genome shotgun (WGS) entry which is preliminary data.</text>
</comment>
<feature type="transmembrane region" description="Helical" evidence="1">
    <location>
        <begin position="195"/>
        <end position="218"/>
    </location>
</feature>
<feature type="transmembrane region" description="Helical" evidence="1">
    <location>
        <begin position="101"/>
        <end position="126"/>
    </location>
</feature>
<feature type="transmembrane region" description="Helical" evidence="1">
    <location>
        <begin position="372"/>
        <end position="398"/>
    </location>
</feature>
<feature type="transmembrane region" description="Helical" evidence="1">
    <location>
        <begin position="225"/>
        <end position="242"/>
    </location>
</feature>
<evidence type="ECO:0000313" key="2">
    <source>
        <dbReference type="EMBL" id="OHT16217.1"/>
    </source>
</evidence>
<feature type="transmembrane region" description="Helical" evidence="1">
    <location>
        <begin position="76"/>
        <end position="94"/>
    </location>
</feature>
<proteinExistence type="predicted"/>
<name>A0A1J4KY85_9EUKA</name>
<feature type="transmembrane region" description="Helical" evidence="1">
    <location>
        <begin position="418"/>
        <end position="443"/>
    </location>
</feature>
<keyword evidence="3" id="KW-1185">Reference proteome</keyword>
<gene>
    <name evidence="2" type="ORF">TRFO_13382</name>
</gene>